<evidence type="ECO:0000256" key="11">
    <source>
        <dbReference type="RuleBase" id="RU003357"/>
    </source>
</evidence>
<dbReference type="PROSITE" id="PS52016">
    <property type="entry name" value="TONB_DEPENDENT_REC_3"/>
    <property type="match status" value="1"/>
</dbReference>
<evidence type="ECO:0000259" key="12">
    <source>
        <dbReference type="Pfam" id="PF00593"/>
    </source>
</evidence>
<evidence type="ECO:0000256" key="2">
    <source>
        <dbReference type="ARBA" id="ARBA00022448"/>
    </source>
</evidence>
<keyword evidence="4 10" id="KW-0812">Transmembrane</keyword>
<evidence type="ECO:0000256" key="10">
    <source>
        <dbReference type="PROSITE-ProRule" id="PRU01360"/>
    </source>
</evidence>
<keyword evidence="9 10" id="KW-0998">Cell outer membrane</keyword>
<evidence type="ECO:0000256" key="5">
    <source>
        <dbReference type="ARBA" id="ARBA00022729"/>
    </source>
</evidence>
<evidence type="ECO:0000256" key="9">
    <source>
        <dbReference type="ARBA" id="ARBA00023237"/>
    </source>
</evidence>
<dbReference type="InterPro" id="IPR036942">
    <property type="entry name" value="Beta-barrel_TonB_sf"/>
</dbReference>
<sequence>MLLLFTSFSMVSQQKNSVVDSTSTKQLDEVLLSATRTNRQLSSLPLPAQIITNNQIKQSGALRLSDILNEQIGLLTVPDFGGGVGIQMQGVDAQYTLIMIDGVPFIGRSAGTLDLNRISVNNIKQIEIVKGPSSSLYGSEAIGGVINIITENKKTEKLLGHASFRYGTFETKDSNFNFSFGSKKWCITSGLNTYMTNGYDLDESTSTKTVMPFYNLTPHLKFNYTFSEKLDLIISNRYFHQNSHVGYESSGQTYSGFAKTDEFNVHSRLFYKPTSKLNFIYEVYKTQYQTKEKTNSDLNGELISQSHYKEDLLRNELRSSISINNVTYTLGIGYNINTLDRTYFSEEASNNSLYGLFQYDYNVKDKWNILAGARIDKSEIYASAFSPKLAVNYFLNKYLSVKGSVGFGFKAPDLRQLYFDFENPAIGYIVLGYNVASQRLEELESQGRIDAHYVSSDFFSSKLQSEKSIGYNFGFQLNKNKLKSSVNAFYNSINNLIDTKVIARLTNLQNVFSYYNIGSVFTSGIEINSTYQLFENFQIAAGYQFLLAKDKDVIKRIDKGEIFARNPETLETFKLKATDYVGLFNRSKHTANFKTTWQIPSLKLNHSMRVTYRSKYGLLDTNNNSILDKYDVFAKDYFILDTSLSKVLSKNFEIMIGADNLLDFTDSQNASNISGRTIYGKIQFNF</sequence>
<dbReference type="InterPro" id="IPR012910">
    <property type="entry name" value="Plug_dom"/>
</dbReference>
<comment type="subcellular location">
    <subcellularLocation>
        <location evidence="1 10">Cell outer membrane</location>
        <topology evidence="1 10">Multi-pass membrane protein</topology>
    </subcellularLocation>
</comment>
<dbReference type="EMBL" id="FQZI01000004">
    <property type="protein sequence ID" value="SHJ01230.1"/>
    <property type="molecule type" value="Genomic_DNA"/>
</dbReference>
<dbReference type="GO" id="GO:0015344">
    <property type="term" value="F:siderophore uptake transmembrane transporter activity"/>
    <property type="evidence" value="ECO:0007669"/>
    <property type="project" value="TreeGrafter"/>
</dbReference>
<evidence type="ECO:0000313" key="14">
    <source>
        <dbReference type="EMBL" id="SHJ01230.1"/>
    </source>
</evidence>
<keyword evidence="15" id="KW-1185">Reference proteome</keyword>
<dbReference type="Pfam" id="PF07715">
    <property type="entry name" value="Plug"/>
    <property type="match status" value="1"/>
</dbReference>
<dbReference type="InterPro" id="IPR039426">
    <property type="entry name" value="TonB-dep_rcpt-like"/>
</dbReference>
<evidence type="ECO:0000256" key="8">
    <source>
        <dbReference type="ARBA" id="ARBA00023170"/>
    </source>
</evidence>
<dbReference type="Proteomes" id="UP000184488">
    <property type="component" value="Unassembled WGS sequence"/>
</dbReference>
<dbReference type="InterPro" id="IPR000531">
    <property type="entry name" value="Beta-barrel_TonB"/>
</dbReference>
<dbReference type="GO" id="GO:0044718">
    <property type="term" value="P:siderophore transmembrane transport"/>
    <property type="evidence" value="ECO:0007669"/>
    <property type="project" value="TreeGrafter"/>
</dbReference>
<keyword evidence="6 11" id="KW-0798">TonB box</keyword>
<evidence type="ECO:0000313" key="15">
    <source>
        <dbReference type="Proteomes" id="UP000184488"/>
    </source>
</evidence>
<keyword evidence="7 10" id="KW-0472">Membrane</keyword>
<dbReference type="RefSeq" id="WP_234972574.1">
    <property type="nucleotide sequence ID" value="NZ_FQZI01000004.1"/>
</dbReference>
<dbReference type="SUPFAM" id="SSF56935">
    <property type="entry name" value="Porins"/>
    <property type="match status" value="1"/>
</dbReference>
<keyword evidence="8 14" id="KW-0675">Receptor</keyword>
<dbReference type="CDD" id="cd01347">
    <property type="entry name" value="ligand_gated_channel"/>
    <property type="match status" value="1"/>
</dbReference>
<dbReference type="GO" id="GO:0009279">
    <property type="term" value="C:cell outer membrane"/>
    <property type="evidence" value="ECO:0007669"/>
    <property type="project" value="UniProtKB-SubCell"/>
</dbReference>
<organism evidence="14 15">
    <name type="scientific">Flavobacterium terrae</name>
    <dbReference type="NCBI Taxonomy" id="415425"/>
    <lineage>
        <taxon>Bacteria</taxon>
        <taxon>Pseudomonadati</taxon>
        <taxon>Bacteroidota</taxon>
        <taxon>Flavobacteriia</taxon>
        <taxon>Flavobacteriales</taxon>
        <taxon>Flavobacteriaceae</taxon>
        <taxon>Flavobacterium</taxon>
    </lineage>
</organism>
<name>A0A1M6FUA1_9FLAO</name>
<feature type="domain" description="TonB-dependent receptor-like beta-barrel" evidence="12">
    <location>
        <begin position="174"/>
        <end position="661"/>
    </location>
</feature>
<feature type="domain" description="TonB-dependent receptor plug" evidence="13">
    <location>
        <begin position="42"/>
        <end position="145"/>
    </location>
</feature>
<dbReference type="Gene3D" id="2.170.130.10">
    <property type="entry name" value="TonB-dependent receptor, plug domain"/>
    <property type="match status" value="1"/>
</dbReference>
<evidence type="ECO:0000256" key="1">
    <source>
        <dbReference type="ARBA" id="ARBA00004571"/>
    </source>
</evidence>
<dbReference type="Gene3D" id="2.40.170.20">
    <property type="entry name" value="TonB-dependent receptor, beta-barrel domain"/>
    <property type="match status" value="1"/>
</dbReference>
<reference evidence="15" key="1">
    <citation type="submission" date="2016-11" db="EMBL/GenBank/DDBJ databases">
        <authorList>
            <person name="Varghese N."/>
            <person name="Submissions S."/>
        </authorList>
    </citation>
    <scope>NUCLEOTIDE SEQUENCE [LARGE SCALE GENOMIC DNA]</scope>
    <source>
        <strain evidence="15">DSM 18829</strain>
    </source>
</reference>
<dbReference type="PANTHER" id="PTHR30069:SF29">
    <property type="entry name" value="HEMOGLOBIN AND HEMOGLOBIN-HAPTOGLOBIN-BINDING PROTEIN 1-RELATED"/>
    <property type="match status" value="1"/>
</dbReference>
<dbReference type="PANTHER" id="PTHR30069">
    <property type="entry name" value="TONB-DEPENDENT OUTER MEMBRANE RECEPTOR"/>
    <property type="match status" value="1"/>
</dbReference>
<gene>
    <name evidence="14" type="ORF">SAMN05444363_2346</name>
</gene>
<keyword evidence="5" id="KW-0732">Signal</keyword>
<accession>A0A1M6FUA1</accession>
<dbReference type="STRING" id="415425.SAMN05444363_2346"/>
<dbReference type="InterPro" id="IPR037066">
    <property type="entry name" value="Plug_dom_sf"/>
</dbReference>
<comment type="similarity">
    <text evidence="10 11">Belongs to the TonB-dependent receptor family.</text>
</comment>
<protein>
    <submittedName>
        <fullName evidence="14">Outer membrane receptor for ferrienterochelin and colicins</fullName>
    </submittedName>
</protein>
<proteinExistence type="inferred from homology"/>
<evidence type="ECO:0000259" key="13">
    <source>
        <dbReference type="Pfam" id="PF07715"/>
    </source>
</evidence>
<evidence type="ECO:0000256" key="4">
    <source>
        <dbReference type="ARBA" id="ARBA00022692"/>
    </source>
</evidence>
<evidence type="ECO:0000256" key="6">
    <source>
        <dbReference type="ARBA" id="ARBA00023077"/>
    </source>
</evidence>
<dbReference type="Pfam" id="PF00593">
    <property type="entry name" value="TonB_dep_Rec_b-barrel"/>
    <property type="match status" value="1"/>
</dbReference>
<evidence type="ECO:0000256" key="7">
    <source>
        <dbReference type="ARBA" id="ARBA00023136"/>
    </source>
</evidence>
<keyword evidence="3 10" id="KW-1134">Transmembrane beta strand</keyword>
<evidence type="ECO:0000256" key="3">
    <source>
        <dbReference type="ARBA" id="ARBA00022452"/>
    </source>
</evidence>
<dbReference type="AlphaFoldDB" id="A0A1M6FUA1"/>
<keyword evidence="2 10" id="KW-0813">Transport</keyword>